<keyword evidence="5" id="KW-1185">Reference proteome</keyword>
<evidence type="ECO:0000259" key="3">
    <source>
        <dbReference type="Pfam" id="PF08044"/>
    </source>
</evidence>
<name>A0A5C4U158_9CORY</name>
<keyword evidence="2" id="KW-1133">Transmembrane helix</keyword>
<feature type="coiled-coil region" evidence="1">
    <location>
        <begin position="137"/>
        <end position="166"/>
    </location>
</feature>
<dbReference type="EMBL" id="VDHJ01000017">
    <property type="protein sequence ID" value="TNL94864.1"/>
    <property type="molecule type" value="Genomic_DNA"/>
</dbReference>
<evidence type="ECO:0000256" key="2">
    <source>
        <dbReference type="SAM" id="Phobius"/>
    </source>
</evidence>
<evidence type="ECO:0000313" key="5">
    <source>
        <dbReference type="Proteomes" id="UP000312032"/>
    </source>
</evidence>
<keyword evidence="1" id="KW-0175">Coiled coil</keyword>
<feature type="transmembrane region" description="Helical" evidence="2">
    <location>
        <begin position="94"/>
        <end position="111"/>
    </location>
</feature>
<organism evidence="4 5">
    <name type="scientific">Corynebacterium tapiri</name>
    <dbReference type="NCBI Taxonomy" id="1448266"/>
    <lineage>
        <taxon>Bacteria</taxon>
        <taxon>Bacillati</taxon>
        <taxon>Actinomycetota</taxon>
        <taxon>Actinomycetes</taxon>
        <taxon>Mycobacteriales</taxon>
        <taxon>Corynebacteriaceae</taxon>
        <taxon>Corynebacterium</taxon>
    </lineage>
</organism>
<gene>
    <name evidence="4" type="ORF">FHE74_09955</name>
</gene>
<feature type="domain" description="DUF1707" evidence="3">
    <location>
        <begin position="5"/>
        <end position="56"/>
    </location>
</feature>
<dbReference type="OrthoDB" id="3534574at2"/>
<protein>
    <submittedName>
        <fullName evidence="4">DUF1707 domain-containing protein</fullName>
    </submittedName>
</protein>
<sequence length="171" mass="19145">MSTERIGNPERNAALDSLGEYFADGYLDVDEFDQRTMHAAQARTRTDLEALFNDLPARNVPAQRDEPSLAVHESAEDELDAVMRKNRIVQSADAAIWGVAVLVFFLGLFVFEWDYFWAAFPVAGVASAGVRGVVSLSDEEEELAGKLEEDAKKERAKRLRKAAERRRELGK</sequence>
<dbReference type="Pfam" id="PF08044">
    <property type="entry name" value="DUF1707"/>
    <property type="match status" value="1"/>
</dbReference>
<dbReference type="AlphaFoldDB" id="A0A5C4U158"/>
<reference evidence="4 5" key="1">
    <citation type="submission" date="2019-06" db="EMBL/GenBank/DDBJ databases">
        <authorList>
            <person name="Li J."/>
        </authorList>
    </citation>
    <scope>NUCLEOTIDE SEQUENCE [LARGE SCALE GENOMIC DNA]</scope>
    <source>
        <strain evidence="4 5">LMG 28165</strain>
    </source>
</reference>
<accession>A0A5C4U158</accession>
<keyword evidence="2" id="KW-0472">Membrane</keyword>
<comment type="caution">
    <text evidence="4">The sequence shown here is derived from an EMBL/GenBank/DDBJ whole genome shotgun (WGS) entry which is preliminary data.</text>
</comment>
<dbReference type="RefSeq" id="WP_139466367.1">
    <property type="nucleotide sequence ID" value="NZ_VDHJ01000017.1"/>
</dbReference>
<evidence type="ECO:0000313" key="4">
    <source>
        <dbReference type="EMBL" id="TNL94864.1"/>
    </source>
</evidence>
<keyword evidence="2" id="KW-0812">Transmembrane</keyword>
<dbReference type="Proteomes" id="UP000312032">
    <property type="component" value="Unassembled WGS sequence"/>
</dbReference>
<dbReference type="InterPro" id="IPR012551">
    <property type="entry name" value="DUF1707_SHOCT-like"/>
</dbReference>
<proteinExistence type="predicted"/>
<evidence type="ECO:0000256" key="1">
    <source>
        <dbReference type="SAM" id="Coils"/>
    </source>
</evidence>